<proteinExistence type="predicted"/>
<dbReference type="SFLD" id="SFLDS00003">
    <property type="entry name" value="Haloacid_Dehalogenase"/>
    <property type="match status" value="1"/>
</dbReference>
<comment type="caution">
    <text evidence="1">The sequence shown here is derived from an EMBL/GenBank/DDBJ whole genome shotgun (WGS) entry which is preliminary data.</text>
</comment>
<name>E3BML1_9VIBR</name>
<reference evidence="1 2" key="1">
    <citation type="journal article" date="2012" name="Int. J. Syst. Evol. Microbiol.">
        <title>Vibrio caribbeanicus sp. nov., isolated from the marine sponge Scleritoderma cyanea.</title>
        <authorList>
            <person name="Hoffmann M."/>
            <person name="Monday S.R."/>
            <person name="Allard M.W."/>
            <person name="Strain E.A."/>
            <person name="Whittaker P."/>
            <person name="Naum M."/>
            <person name="McCarthy P.J."/>
            <person name="Lopez J.V."/>
            <person name="Fischer M."/>
            <person name="Brown E.W."/>
        </authorList>
    </citation>
    <scope>NUCLEOTIDE SEQUENCE [LARGE SCALE GENOMIC DNA]</scope>
    <source>
        <strain evidence="1 2">ATCC BAA-2122</strain>
    </source>
</reference>
<dbReference type="InterPro" id="IPR023198">
    <property type="entry name" value="PGP-like_dom2"/>
</dbReference>
<dbReference type="GO" id="GO:0008253">
    <property type="term" value="F:5'-nucleotidase activity"/>
    <property type="evidence" value="ECO:0007669"/>
    <property type="project" value="UniProtKB-EC"/>
</dbReference>
<dbReference type="Proteomes" id="UP000002943">
    <property type="component" value="Unassembled WGS sequence"/>
</dbReference>
<dbReference type="NCBIfam" id="TIGR01549">
    <property type="entry name" value="HAD-SF-IA-v1"/>
    <property type="match status" value="1"/>
</dbReference>
<dbReference type="NCBIfam" id="NF006976">
    <property type="entry name" value="PRK09449.1"/>
    <property type="match status" value="1"/>
</dbReference>
<dbReference type="AlphaFoldDB" id="E3BML1"/>
<dbReference type="STRING" id="796620.VIBC2010_17435"/>
<organism evidence="1 2">
    <name type="scientific">Vibrio caribbeanicus ATCC BAA-2122</name>
    <dbReference type="NCBI Taxonomy" id="796620"/>
    <lineage>
        <taxon>Bacteria</taxon>
        <taxon>Pseudomonadati</taxon>
        <taxon>Pseudomonadota</taxon>
        <taxon>Gammaproteobacteria</taxon>
        <taxon>Vibrionales</taxon>
        <taxon>Vibrionaceae</taxon>
        <taxon>Vibrio</taxon>
    </lineage>
</organism>
<dbReference type="CDD" id="cd04305">
    <property type="entry name" value="HAD_Neu5Ac-Pase_like"/>
    <property type="match status" value="1"/>
</dbReference>
<dbReference type="InterPro" id="IPR011951">
    <property type="entry name" value="HAD-SF_hydro_IA_YjjG/PynA"/>
</dbReference>
<dbReference type="EMBL" id="AEIU01000088">
    <property type="protein sequence ID" value="EFP95756.1"/>
    <property type="molecule type" value="Genomic_DNA"/>
</dbReference>
<dbReference type="PRINTS" id="PR00413">
    <property type="entry name" value="HADHALOGNASE"/>
</dbReference>
<dbReference type="SFLD" id="SFLDG01129">
    <property type="entry name" value="C1.5:_HAD__Beta-PGM__Phosphata"/>
    <property type="match status" value="1"/>
</dbReference>
<protein>
    <submittedName>
        <fullName evidence="1">Nucleotidase</fullName>
        <ecNumber evidence="1">3.1.3.5</ecNumber>
    </submittedName>
</protein>
<keyword evidence="1" id="KW-0378">Hydrolase</keyword>
<dbReference type="RefSeq" id="WP_009602353.1">
    <property type="nucleotide sequence ID" value="NZ_AEIU01000088.1"/>
</dbReference>
<dbReference type="PANTHER" id="PTHR47478">
    <property type="match status" value="1"/>
</dbReference>
<dbReference type="SUPFAM" id="SSF56784">
    <property type="entry name" value="HAD-like"/>
    <property type="match status" value="1"/>
</dbReference>
<dbReference type="InterPro" id="IPR052550">
    <property type="entry name" value="Pyrimidine_5'-ntase_YjjG"/>
</dbReference>
<keyword evidence="2" id="KW-1185">Reference proteome</keyword>
<dbReference type="NCBIfam" id="TIGR01509">
    <property type="entry name" value="HAD-SF-IA-v3"/>
    <property type="match status" value="1"/>
</dbReference>
<dbReference type="InterPro" id="IPR006439">
    <property type="entry name" value="HAD-SF_hydro_IA"/>
</dbReference>
<dbReference type="Pfam" id="PF00702">
    <property type="entry name" value="Hydrolase"/>
    <property type="match status" value="1"/>
</dbReference>
<dbReference type="InterPro" id="IPR023214">
    <property type="entry name" value="HAD_sf"/>
</dbReference>
<dbReference type="Gene3D" id="1.10.150.240">
    <property type="entry name" value="Putative phosphatase, domain 2"/>
    <property type="match status" value="1"/>
</dbReference>
<accession>E3BML1</accession>
<dbReference type="OrthoDB" id="148966at2"/>
<sequence length="224" mass="25577">MRYDWILFDADETLFSFDAFAGLTKMFQRCGVDFSRQDYLDYEQVNLPLWVDYQNGHITAAELKHKRFQAWAEKLNTTTDTLNSGFLEAMAEVCTLLPGVRELLEFVHGKAKLGIITNGFEDLQDIRLEKNGLTGYFDHIVISELVGVAKPAQEIFSYAYEKMDYPSKSRVLMVGDNLKSDILGGNNFGIDTCWLRHDNSHTERHISPTFTIRCMSELKNIVAG</sequence>
<dbReference type="InterPro" id="IPR036412">
    <property type="entry name" value="HAD-like_sf"/>
</dbReference>
<dbReference type="Gene3D" id="3.40.50.1000">
    <property type="entry name" value="HAD superfamily/HAD-like"/>
    <property type="match status" value="1"/>
</dbReference>
<dbReference type="NCBIfam" id="TIGR02254">
    <property type="entry name" value="YjjG_YfnB"/>
    <property type="match status" value="1"/>
</dbReference>
<dbReference type="EC" id="3.1.3.5" evidence="1"/>
<dbReference type="eggNOG" id="COG1011">
    <property type="taxonomic scope" value="Bacteria"/>
</dbReference>
<dbReference type="PANTHER" id="PTHR47478:SF1">
    <property type="entry name" value="PYRIMIDINE 5'-NUCLEOTIDASE YJJG"/>
    <property type="match status" value="1"/>
</dbReference>
<evidence type="ECO:0000313" key="2">
    <source>
        <dbReference type="Proteomes" id="UP000002943"/>
    </source>
</evidence>
<evidence type="ECO:0000313" key="1">
    <source>
        <dbReference type="EMBL" id="EFP95756.1"/>
    </source>
</evidence>
<gene>
    <name evidence="1" type="ORF">VIBC2010_17435</name>
</gene>